<proteinExistence type="predicted"/>
<dbReference type="AlphaFoldDB" id="A0A940YBB4"/>
<protein>
    <submittedName>
        <fullName evidence="2">Glycosyltransferase</fullName>
    </submittedName>
</protein>
<accession>A0A940YBB4</accession>
<dbReference type="Gene3D" id="3.90.550.10">
    <property type="entry name" value="Spore Coat Polysaccharide Biosynthesis Protein SpsA, Chain A"/>
    <property type="match status" value="1"/>
</dbReference>
<comment type="caution">
    <text evidence="2">The sequence shown here is derived from an EMBL/GenBank/DDBJ whole genome shotgun (WGS) entry which is preliminary data.</text>
</comment>
<gene>
    <name evidence="2" type="ORF">KAK03_01685</name>
</gene>
<evidence type="ECO:0000313" key="3">
    <source>
        <dbReference type="Proteomes" id="UP000676246"/>
    </source>
</evidence>
<dbReference type="SUPFAM" id="SSF53448">
    <property type="entry name" value="Nucleotide-diphospho-sugar transferases"/>
    <property type="match status" value="1"/>
</dbReference>
<sequence>MFSIVTPSYNQGVFIRKCIDSVAQQSSHVELEHLIFDNESSDTTQQILLECSADIRYSHLKISIERDRGQTHAINKGFRSAQGDILCWLNTDEFYHERSLALVQRFFAEHPEVDVVFGDVEFVDASSATLRFKSESDYSWHMLLYYGCFIPSCSTFVRRTALMRSGFLDERLKVVMDFEWYLRLAQSGAKFAPLKEVLASFTWHETNISSTFEAKRKAERLEVQLRYSRLPLPDSIRPIVFSLLKYYWMGVRSFRRWNVRRDR</sequence>
<dbReference type="PANTHER" id="PTHR22916:SF65">
    <property type="entry name" value="SLR1065 PROTEIN"/>
    <property type="match status" value="1"/>
</dbReference>
<dbReference type="InterPro" id="IPR029044">
    <property type="entry name" value="Nucleotide-diphossugar_trans"/>
</dbReference>
<organism evidence="2 3">
    <name type="scientific">Ideonella alba</name>
    <dbReference type="NCBI Taxonomy" id="2824118"/>
    <lineage>
        <taxon>Bacteria</taxon>
        <taxon>Pseudomonadati</taxon>
        <taxon>Pseudomonadota</taxon>
        <taxon>Betaproteobacteria</taxon>
        <taxon>Burkholderiales</taxon>
        <taxon>Sphaerotilaceae</taxon>
        <taxon>Ideonella</taxon>
    </lineage>
</organism>
<dbReference type="EMBL" id="JAGQDD010000001">
    <property type="protein sequence ID" value="MBQ0929180.1"/>
    <property type="molecule type" value="Genomic_DNA"/>
</dbReference>
<dbReference type="PANTHER" id="PTHR22916">
    <property type="entry name" value="GLYCOSYLTRANSFERASE"/>
    <property type="match status" value="1"/>
</dbReference>
<dbReference type="Pfam" id="PF00535">
    <property type="entry name" value="Glycos_transf_2"/>
    <property type="match status" value="1"/>
</dbReference>
<evidence type="ECO:0000313" key="2">
    <source>
        <dbReference type="EMBL" id="MBQ0929180.1"/>
    </source>
</evidence>
<reference evidence="2 3" key="1">
    <citation type="submission" date="2021-04" db="EMBL/GenBank/DDBJ databases">
        <title>The genome sequence of Ideonella sp. 3Y2.</title>
        <authorList>
            <person name="Liu Y."/>
        </authorList>
    </citation>
    <scope>NUCLEOTIDE SEQUENCE [LARGE SCALE GENOMIC DNA]</scope>
    <source>
        <strain evidence="2 3">3Y2</strain>
    </source>
</reference>
<dbReference type="CDD" id="cd06433">
    <property type="entry name" value="GT_2_WfgS_like"/>
    <property type="match status" value="1"/>
</dbReference>
<evidence type="ECO:0000259" key="1">
    <source>
        <dbReference type="Pfam" id="PF00535"/>
    </source>
</evidence>
<dbReference type="RefSeq" id="WP_210851437.1">
    <property type="nucleotide sequence ID" value="NZ_JAGQDD010000001.1"/>
</dbReference>
<dbReference type="InterPro" id="IPR001173">
    <property type="entry name" value="Glyco_trans_2-like"/>
</dbReference>
<name>A0A940YBB4_9BURK</name>
<dbReference type="GO" id="GO:0016758">
    <property type="term" value="F:hexosyltransferase activity"/>
    <property type="evidence" value="ECO:0007669"/>
    <property type="project" value="UniProtKB-ARBA"/>
</dbReference>
<dbReference type="Proteomes" id="UP000676246">
    <property type="component" value="Unassembled WGS sequence"/>
</dbReference>
<keyword evidence="3" id="KW-1185">Reference proteome</keyword>
<feature type="domain" description="Glycosyltransferase 2-like" evidence="1">
    <location>
        <begin position="3"/>
        <end position="129"/>
    </location>
</feature>